<dbReference type="Pfam" id="PF03781">
    <property type="entry name" value="FGE-sulfatase"/>
    <property type="match status" value="1"/>
</dbReference>
<dbReference type="AlphaFoldDB" id="A0A1L6MWY3"/>
<sequence length="105" mass="11995">MAKQGSWYLQSTYSEEPLHDQLPVTCITFQEAASYCRWIGGKLFTLEWLLAAQGKGVRLYAWGNEQKTCAHHGFHDYFAGGWSLCWEGEWGTQNALWVKQHPAGK</sequence>
<name>A0A1L6MWY3_9BACT</name>
<evidence type="ECO:0000313" key="3">
    <source>
        <dbReference type="Proteomes" id="UP000185544"/>
    </source>
</evidence>
<reference evidence="2 3" key="1">
    <citation type="submission" date="2016-08" db="EMBL/GenBank/DDBJ databases">
        <title>Identification and validation of antigenic proteins from Pajaroellobacter abortibovis using de-novo genome sequence assembly and reverse vaccinology.</title>
        <authorList>
            <person name="Welly B.T."/>
            <person name="Miller M.R."/>
            <person name="Stott J.L."/>
            <person name="Blanchard M.T."/>
            <person name="Islas-Trejo A.D."/>
            <person name="O'Rourke S.M."/>
            <person name="Young A.E."/>
            <person name="Medrano J.F."/>
            <person name="Van Eenennaam A.L."/>
        </authorList>
    </citation>
    <scope>NUCLEOTIDE SEQUENCE [LARGE SCALE GENOMIC DNA]</scope>
    <source>
        <strain evidence="2 3">BTF92-0548A/99-0131</strain>
    </source>
</reference>
<dbReference type="Gene3D" id="3.90.1580.10">
    <property type="entry name" value="paralog of FGE (formylglycine-generating enzyme)"/>
    <property type="match status" value="1"/>
</dbReference>
<proteinExistence type="predicted"/>
<dbReference type="InterPro" id="IPR016187">
    <property type="entry name" value="CTDL_fold"/>
</dbReference>
<evidence type="ECO:0000313" key="2">
    <source>
        <dbReference type="EMBL" id="APR99945.1"/>
    </source>
</evidence>
<protein>
    <recommendedName>
        <fullName evidence="1">Sulfatase-modifying factor enzyme-like domain-containing protein</fullName>
    </recommendedName>
</protein>
<dbReference type="InterPro" id="IPR005532">
    <property type="entry name" value="SUMF_dom"/>
</dbReference>
<gene>
    <name evidence="2" type="ORF">BCY86_04055</name>
</gene>
<evidence type="ECO:0000259" key="1">
    <source>
        <dbReference type="Pfam" id="PF03781"/>
    </source>
</evidence>
<dbReference type="STRING" id="1882918.BCY86_04055"/>
<dbReference type="OrthoDB" id="9806479at2"/>
<dbReference type="RefSeq" id="WP_075276602.1">
    <property type="nucleotide sequence ID" value="NZ_CP016908.1"/>
</dbReference>
<keyword evidence="3" id="KW-1185">Reference proteome</keyword>
<accession>A0A1L6MWY3</accession>
<organism evidence="2 3">
    <name type="scientific">Pajaroellobacter abortibovis</name>
    <dbReference type="NCBI Taxonomy" id="1882918"/>
    <lineage>
        <taxon>Bacteria</taxon>
        <taxon>Pseudomonadati</taxon>
        <taxon>Myxococcota</taxon>
        <taxon>Polyangia</taxon>
        <taxon>Polyangiales</taxon>
        <taxon>Polyangiaceae</taxon>
    </lineage>
</organism>
<dbReference type="Proteomes" id="UP000185544">
    <property type="component" value="Chromosome"/>
</dbReference>
<dbReference type="KEGG" id="pabo:BCY86_04055"/>
<feature type="domain" description="Sulfatase-modifying factor enzyme-like" evidence="1">
    <location>
        <begin position="11"/>
        <end position="76"/>
    </location>
</feature>
<dbReference type="InterPro" id="IPR042095">
    <property type="entry name" value="SUMF_sf"/>
</dbReference>
<dbReference type="EMBL" id="CP016908">
    <property type="protein sequence ID" value="APR99945.1"/>
    <property type="molecule type" value="Genomic_DNA"/>
</dbReference>
<dbReference type="SUPFAM" id="SSF56436">
    <property type="entry name" value="C-type lectin-like"/>
    <property type="match status" value="1"/>
</dbReference>